<dbReference type="EMBL" id="BJMV01000007">
    <property type="protein sequence ID" value="GEB85741.1"/>
    <property type="molecule type" value="Genomic_DNA"/>
</dbReference>
<dbReference type="InterPro" id="IPR006597">
    <property type="entry name" value="Sel1-like"/>
</dbReference>
<dbReference type="OrthoDB" id="6810016at2"/>
<dbReference type="SUPFAM" id="SSF81901">
    <property type="entry name" value="HCP-like"/>
    <property type="match status" value="1"/>
</dbReference>
<evidence type="ECO:0000313" key="1">
    <source>
        <dbReference type="EMBL" id="GEB85741.1"/>
    </source>
</evidence>
<gene>
    <name evidence="1" type="ORF">APE01nite_15380</name>
</gene>
<dbReference type="Gene3D" id="1.25.40.10">
    <property type="entry name" value="Tetratricopeptide repeat domain"/>
    <property type="match status" value="1"/>
</dbReference>
<protein>
    <recommendedName>
        <fullName evidence="3">Sel1 domain-containing protein</fullName>
    </recommendedName>
</protein>
<organism evidence="1 2">
    <name type="scientific">Acetobacter peroxydans</name>
    <dbReference type="NCBI Taxonomy" id="104098"/>
    <lineage>
        <taxon>Bacteria</taxon>
        <taxon>Pseudomonadati</taxon>
        <taxon>Pseudomonadota</taxon>
        <taxon>Alphaproteobacteria</taxon>
        <taxon>Acetobacterales</taxon>
        <taxon>Acetobacteraceae</taxon>
        <taxon>Acetobacter</taxon>
    </lineage>
</organism>
<accession>A0A4Y3TRT8</accession>
<dbReference type="SMART" id="SM00671">
    <property type="entry name" value="SEL1"/>
    <property type="match status" value="4"/>
</dbReference>
<keyword evidence="2" id="KW-1185">Reference proteome</keyword>
<sequence>MSTSEAHAALLALVTRQARAGDAQAQLALGQLLLNGIGADRDEKNAFRWFLASALQGVAMGCNMVGRCRELGWGVAPDRAEAMPWYRRAAQAGLDWGMYNYATGLTLGWSGPRDLEAAFLWFRRAAALGHCKSFNIIGGFYEDGWACARDLRRARAWYAAAARCGDFRGHFNYGRFLLRENRPEDAARHFSLARQSGTAAFVEKMDAFLQNVDGPEPPARYALPAGRAEGDGLFQFSSL</sequence>
<dbReference type="PANTHER" id="PTHR11102">
    <property type="entry name" value="SEL-1-LIKE PROTEIN"/>
    <property type="match status" value="1"/>
</dbReference>
<dbReference type="Pfam" id="PF08238">
    <property type="entry name" value="Sel1"/>
    <property type="match status" value="4"/>
</dbReference>
<dbReference type="InterPro" id="IPR050767">
    <property type="entry name" value="Sel1_AlgK"/>
</dbReference>
<dbReference type="InterPro" id="IPR011990">
    <property type="entry name" value="TPR-like_helical_dom_sf"/>
</dbReference>
<dbReference type="RefSeq" id="WP_141376252.1">
    <property type="nucleotide sequence ID" value="NZ_BAPL01000025.1"/>
</dbReference>
<evidence type="ECO:0008006" key="3">
    <source>
        <dbReference type="Google" id="ProtNLM"/>
    </source>
</evidence>
<dbReference type="PANTHER" id="PTHR11102:SF160">
    <property type="entry name" value="ERAD-ASSOCIATED E3 UBIQUITIN-PROTEIN LIGASE COMPONENT HRD3"/>
    <property type="match status" value="1"/>
</dbReference>
<evidence type="ECO:0000313" key="2">
    <source>
        <dbReference type="Proteomes" id="UP000317730"/>
    </source>
</evidence>
<comment type="caution">
    <text evidence="1">The sequence shown here is derived from an EMBL/GenBank/DDBJ whole genome shotgun (WGS) entry which is preliminary data.</text>
</comment>
<reference evidence="1 2" key="1">
    <citation type="submission" date="2019-06" db="EMBL/GenBank/DDBJ databases">
        <title>Whole genome shotgun sequence of Acetobacter peroxydans NBRC 13755.</title>
        <authorList>
            <person name="Hosoyama A."/>
            <person name="Uohara A."/>
            <person name="Ohji S."/>
            <person name="Ichikawa N."/>
        </authorList>
    </citation>
    <scope>NUCLEOTIDE SEQUENCE [LARGE SCALE GENOMIC DNA]</scope>
    <source>
        <strain evidence="1 2">NBRC 13755</strain>
    </source>
</reference>
<name>A0A4Y3TRT8_9PROT</name>
<dbReference type="AlphaFoldDB" id="A0A4Y3TRT8"/>
<dbReference type="Proteomes" id="UP000317730">
    <property type="component" value="Unassembled WGS sequence"/>
</dbReference>
<proteinExistence type="predicted"/>